<evidence type="ECO:0000259" key="6">
    <source>
        <dbReference type="PROSITE" id="PS50059"/>
    </source>
</evidence>
<name>A0A3B1E5N5_9ZZZZ</name>
<keyword evidence="4 7" id="KW-0413">Isomerase</keyword>
<comment type="catalytic activity">
    <reaction evidence="1">
        <text>[protein]-peptidylproline (omega=180) = [protein]-peptidylproline (omega=0)</text>
        <dbReference type="Rhea" id="RHEA:16237"/>
        <dbReference type="Rhea" id="RHEA-COMP:10747"/>
        <dbReference type="Rhea" id="RHEA-COMP:10748"/>
        <dbReference type="ChEBI" id="CHEBI:83833"/>
        <dbReference type="ChEBI" id="CHEBI:83834"/>
        <dbReference type="EC" id="5.2.1.8"/>
    </reaction>
</comment>
<feature type="coiled-coil region" evidence="5">
    <location>
        <begin position="147"/>
        <end position="181"/>
    </location>
</feature>
<dbReference type="GO" id="GO:0006457">
    <property type="term" value="P:protein folding"/>
    <property type="evidence" value="ECO:0007669"/>
    <property type="project" value="InterPro"/>
</dbReference>
<evidence type="ECO:0000256" key="3">
    <source>
        <dbReference type="ARBA" id="ARBA00023110"/>
    </source>
</evidence>
<evidence type="ECO:0000256" key="5">
    <source>
        <dbReference type="SAM" id="Coils"/>
    </source>
</evidence>
<dbReference type="PROSITE" id="PS50059">
    <property type="entry name" value="FKBP_PPIASE"/>
    <property type="match status" value="1"/>
</dbReference>
<keyword evidence="5" id="KW-0175">Coiled coil</keyword>
<reference evidence="7" key="1">
    <citation type="submission" date="2018-06" db="EMBL/GenBank/DDBJ databases">
        <authorList>
            <person name="Zhirakovskaya E."/>
        </authorList>
    </citation>
    <scope>NUCLEOTIDE SEQUENCE</scope>
</reference>
<sequence length="184" mass="20744">FVAFRTAMQAKKAAKQLIEEKKRAVENAKFLAENKKKKGVIVTKSGLQYEVLKKGNGATPTLKDSVVTHYHGTMIDGTVFDSTVMKKEPATFPVGGVIPGWTEVLQLMKVGDKFKIVLPSELAYGARGTRDIPGNSVLIFEMELLEIAKEQKRKPNQKIDREELQKRIQEMLKQRAKEEKKKSE</sequence>
<dbReference type="InterPro" id="IPR000774">
    <property type="entry name" value="PPIase_FKBP_N"/>
</dbReference>
<feature type="domain" description="PPIase FKBP-type" evidence="6">
    <location>
        <begin position="63"/>
        <end position="148"/>
    </location>
</feature>
<dbReference type="PANTHER" id="PTHR43811:SF19">
    <property type="entry name" value="39 KDA FK506-BINDING NUCLEAR PROTEIN"/>
    <property type="match status" value="1"/>
</dbReference>
<dbReference type="EMBL" id="UOGL01000547">
    <property type="protein sequence ID" value="VAX41455.1"/>
    <property type="molecule type" value="Genomic_DNA"/>
</dbReference>
<feature type="non-terminal residue" evidence="7">
    <location>
        <position position="1"/>
    </location>
</feature>
<dbReference type="Pfam" id="PF00254">
    <property type="entry name" value="FKBP_C"/>
    <property type="match status" value="1"/>
</dbReference>
<evidence type="ECO:0000256" key="2">
    <source>
        <dbReference type="ARBA" id="ARBA00013194"/>
    </source>
</evidence>
<accession>A0A3B1E5N5</accession>
<dbReference type="GO" id="GO:0003755">
    <property type="term" value="F:peptidyl-prolyl cis-trans isomerase activity"/>
    <property type="evidence" value="ECO:0007669"/>
    <property type="project" value="UniProtKB-KW"/>
</dbReference>
<dbReference type="EC" id="5.2.1.8" evidence="2"/>
<dbReference type="Pfam" id="PF01346">
    <property type="entry name" value="FKBP_N"/>
    <property type="match status" value="1"/>
</dbReference>
<dbReference type="PANTHER" id="PTHR43811">
    <property type="entry name" value="FKBP-TYPE PEPTIDYL-PROLYL CIS-TRANS ISOMERASE FKPA"/>
    <property type="match status" value="1"/>
</dbReference>
<feature type="coiled-coil region" evidence="5">
    <location>
        <begin position="7"/>
        <end position="38"/>
    </location>
</feature>
<dbReference type="InterPro" id="IPR046357">
    <property type="entry name" value="PPIase_dom_sf"/>
</dbReference>
<dbReference type="SUPFAM" id="SSF54534">
    <property type="entry name" value="FKBP-like"/>
    <property type="match status" value="1"/>
</dbReference>
<protein>
    <recommendedName>
        <fullName evidence="2">peptidylprolyl isomerase</fullName>
        <ecNumber evidence="2">5.2.1.8</ecNumber>
    </recommendedName>
</protein>
<evidence type="ECO:0000256" key="4">
    <source>
        <dbReference type="ARBA" id="ARBA00023235"/>
    </source>
</evidence>
<organism evidence="7">
    <name type="scientific">hydrothermal vent metagenome</name>
    <dbReference type="NCBI Taxonomy" id="652676"/>
    <lineage>
        <taxon>unclassified sequences</taxon>
        <taxon>metagenomes</taxon>
        <taxon>ecological metagenomes</taxon>
    </lineage>
</organism>
<dbReference type="Gene3D" id="3.10.50.40">
    <property type="match status" value="1"/>
</dbReference>
<dbReference type="InterPro" id="IPR001179">
    <property type="entry name" value="PPIase_FKBP_dom"/>
</dbReference>
<evidence type="ECO:0000313" key="7">
    <source>
        <dbReference type="EMBL" id="VAX41455.1"/>
    </source>
</evidence>
<keyword evidence="3" id="KW-0697">Rotamase</keyword>
<proteinExistence type="predicted"/>
<evidence type="ECO:0000256" key="1">
    <source>
        <dbReference type="ARBA" id="ARBA00000971"/>
    </source>
</evidence>
<gene>
    <name evidence="7" type="ORF">MNBD_PLANCTO02-781</name>
</gene>
<dbReference type="AlphaFoldDB" id="A0A3B1E5N5"/>